<evidence type="ECO:0000256" key="3">
    <source>
        <dbReference type="ARBA" id="ARBA00008145"/>
    </source>
</evidence>
<evidence type="ECO:0000313" key="11">
    <source>
        <dbReference type="Proteomes" id="UP000838160"/>
    </source>
</evidence>
<feature type="binding site" evidence="9">
    <location>
        <position position="11"/>
    </location>
    <ligand>
        <name>S-adenosyl-L-methionine</name>
        <dbReference type="ChEBI" id="CHEBI:59789"/>
    </ligand>
</feature>
<dbReference type="EMBL" id="CAKLCM010000002">
    <property type="protein sequence ID" value="CAH0525877.1"/>
    <property type="molecule type" value="Genomic_DNA"/>
</dbReference>
<dbReference type="InterPro" id="IPR025835">
    <property type="entry name" value="Thiopurine_S-MeTrfase"/>
</dbReference>
<dbReference type="Proteomes" id="UP000838160">
    <property type="component" value="Unassembled WGS sequence"/>
</dbReference>
<dbReference type="RefSeq" id="WP_237484343.1">
    <property type="nucleotide sequence ID" value="NZ_CAKLCM010000002.1"/>
</dbReference>
<keyword evidence="6 9" id="KW-0489">Methyltransferase</keyword>
<keyword evidence="8 9" id="KW-0949">S-adenosyl-L-methionine</keyword>
<dbReference type="InterPro" id="IPR029063">
    <property type="entry name" value="SAM-dependent_MTases_sf"/>
</dbReference>
<dbReference type="GO" id="GO:0032259">
    <property type="term" value="P:methylation"/>
    <property type="evidence" value="ECO:0007669"/>
    <property type="project" value="UniProtKB-KW"/>
</dbReference>
<feature type="binding site" evidence="9">
    <location>
        <position position="67"/>
    </location>
    <ligand>
        <name>S-adenosyl-L-methionine</name>
        <dbReference type="ChEBI" id="CHEBI:59789"/>
    </ligand>
</feature>
<keyword evidence="7 9" id="KW-0808">Transferase</keyword>
<sequence>MNDFEIWHDKWAANQIGFHLEDVNPLLIDYWSKLKPLKNETVFVPLCGKSEDLVWLAQQHDEVYGVELSQIAVRAFFAEHFYTPLVTAISGQYELYQFDELNLYVGDYFSLPIAPVDLIYDRAALVAMPKEIRGEYVSKLKQLLKPGGRILLVTLDYIQQELSGPPFSVTEAELTEYFAGDYQLTRLYRDEAGEDHRRIKQGLTRFAEEVWLIESK</sequence>
<evidence type="ECO:0000256" key="9">
    <source>
        <dbReference type="HAMAP-Rule" id="MF_00812"/>
    </source>
</evidence>
<feature type="binding site" evidence="9">
    <location>
        <position position="122"/>
    </location>
    <ligand>
        <name>S-adenosyl-L-methionine</name>
        <dbReference type="ChEBI" id="CHEBI:59789"/>
    </ligand>
</feature>
<dbReference type="HAMAP" id="MF_00812">
    <property type="entry name" value="Thiopur_methtran"/>
    <property type="match status" value="1"/>
</dbReference>
<dbReference type="GO" id="GO:0008119">
    <property type="term" value="F:thiopurine S-methyltransferase activity"/>
    <property type="evidence" value="ECO:0007669"/>
    <property type="project" value="UniProtKB-EC"/>
</dbReference>
<dbReference type="PANTHER" id="PTHR10259:SF11">
    <property type="entry name" value="THIOPURINE S-METHYLTRANSFERASE"/>
    <property type="match status" value="1"/>
</dbReference>
<evidence type="ECO:0000256" key="4">
    <source>
        <dbReference type="ARBA" id="ARBA00011905"/>
    </source>
</evidence>
<dbReference type="EC" id="2.1.1.67" evidence="4 9"/>
<dbReference type="Pfam" id="PF05724">
    <property type="entry name" value="TPMT"/>
    <property type="match status" value="1"/>
</dbReference>
<feature type="binding site" evidence="9">
    <location>
        <position position="46"/>
    </location>
    <ligand>
        <name>S-adenosyl-L-methionine</name>
        <dbReference type="ChEBI" id="CHEBI:59789"/>
    </ligand>
</feature>
<evidence type="ECO:0000256" key="1">
    <source>
        <dbReference type="ARBA" id="ARBA00000903"/>
    </source>
</evidence>
<protein>
    <recommendedName>
        <fullName evidence="4 9">Thiopurine S-methyltransferase</fullName>
        <ecNumber evidence="4 9">2.1.1.67</ecNumber>
    </recommendedName>
    <alternativeName>
        <fullName evidence="9">Thiopurine methyltransferase</fullName>
    </alternativeName>
</protein>
<dbReference type="SUPFAM" id="SSF53335">
    <property type="entry name" value="S-adenosyl-L-methionine-dependent methyltransferases"/>
    <property type="match status" value="1"/>
</dbReference>
<comment type="similarity">
    <text evidence="3 9">Belongs to the class I-like SAM-binding methyltransferase superfamily. TPMT family.</text>
</comment>
<dbReference type="PIRSF" id="PIRSF023956">
    <property type="entry name" value="Thiopurine_S-methyltransferase"/>
    <property type="match status" value="1"/>
</dbReference>
<comment type="subcellular location">
    <subcellularLocation>
        <location evidence="2 9">Cytoplasm</location>
    </subcellularLocation>
</comment>
<gene>
    <name evidence="9 10" type="primary">tpm</name>
    <name evidence="10" type="ORF">VHP8226_01379</name>
</gene>
<name>A0ABM8ZI65_9VIBR</name>
<dbReference type="PROSITE" id="PS51585">
    <property type="entry name" value="SAM_MT_TPMT"/>
    <property type="match status" value="1"/>
</dbReference>
<dbReference type="CDD" id="cd02440">
    <property type="entry name" value="AdoMet_MTases"/>
    <property type="match status" value="1"/>
</dbReference>
<comment type="catalytic activity">
    <reaction evidence="1 9">
        <text>S-adenosyl-L-methionine + a thiopurine = S-adenosyl-L-homocysteine + a thiopurine S-methylether.</text>
        <dbReference type="EC" id="2.1.1.67"/>
    </reaction>
</comment>
<keyword evidence="11" id="KW-1185">Reference proteome</keyword>
<evidence type="ECO:0000256" key="6">
    <source>
        <dbReference type="ARBA" id="ARBA00022603"/>
    </source>
</evidence>
<accession>A0ABM8ZI65</accession>
<evidence type="ECO:0000256" key="5">
    <source>
        <dbReference type="ARBA" id="ARBA00022490"/>
    </source>
</evidence>
<evidence type="ECO:0000256" key="2">
    <source>
        <dbReference type="ARBA" id="ARBA00004496"/>
    </source>
</evidence>
<dbReference type="InterPro" id="IPR008854">
    <property type="entry name" value="TPMT"/>
</dbReference>
<comment type="caution">
    <text evidence="10">The sequence shown here is derived from an EMBL/GenBank/DDBJ whole genome shotgun (WGS) entry which is preliminary data.</text>
</comment>
<dbReference type="NCBIfam" id="NF009732">
    <property type="entry name" value="PRK13255.1"/>
    <property type="match status" value="1"/>
</dbReference>
<dbReference type="PANTHER" id="PTHR10259">
    <property type="entry name" value="THIOPURINE S-METHYLTRANSFERASE"/>
    <property type="match status" value="1"/>
</dbReference>
<proteinExistence type="inferred from homology"/>
<reference evidence="10" key="1">
    <citation type="submission" date="2021-12" db="EMBL/GenBank/DDBJ databases">
        <authorList>
            <person name="Rodrigo-Torres L."/>
            <person name="Arahal R. D."/>
            <person name="Lucena T."/>
        </authorList>
    </citation>
    <scope>NUCLEOTIDE SEQUENCE</scope>
    <source>
        <strain evidence="10">CECT 8226</strain>
    </source>
</reference>
<evidence type="ECO:0000256" key="8">
    <source>
        <dbReference type="ARBA" id="ARBA00022691"/>
    </source>
</evidence>
<evidence type="ECO:0000256" key="7">
    <source>
        <dbReference type="ARBA" id="ARBA00022679"/>
    </source>
</evidence>
<dbReference type="Gene3D" id="3.40.50.150">
    <property type="entry name" value="Vaccinia Virus protein VP39"/>
    <property type="match status" value="1"/>
</dbReference>
<dbReference type="InterPro" id="IPR022474">
    <property type="entry name" value="Thiopur_S-MeTfrase_Se/Te_detox"/>
</dbReference>
<evidence type="ECO:0000313" key="10">
    <source>
        <dbReference type="EMBL" id="CAH0525877.1"/>
    </source>
</evidence>
<organism evidence="10 11">
    <name type="scientific">Vibrio hippocampi</name>
    <dbReference type="NCBI Taxonomy" id="654686"/>
    <lineage>
        <taxon>Bacteria</taxon>
        <taxon>Pseudomonadati</taxon>
        <taxon>Pseudomonadota</taxon>
        <taxon>Gammaproteobacteria</taxon>
        <taxon>Vibrionales</taxon>
        <taxon>Vibrionaceae</taxon>
        <taxon>Vibrio</taxon>
    </lineage>
</organism>
<keyword evidence="5 9" id="KW-0963">Cytoplasm</keyword>
<dbReference type="NCBIfam" id="TIGR03840">
    <property type="entry name" value="TMPT_Se_Te"/>
    <property type="match status" value="1"/>
</dbReference>